<dbReference type="Proteomes" id="UP001549920">
    <property type="component" value="Unassembled WGS sequence"/>
</dbReference>
<dbReference type="CDD" id="cd05327">
    <property type="entry name" value="retinol-DH_like_SDR_c_like"/>
    <property type="match status" value="1"/>
</dbReference>
<evidence type="ECO:0000313" key="5">
    <source>
        <dbReference type="Proteomes" id="UP001549920"/>
    </source>
</evidence>
<name>A0ABR3I146_LOXSC</name>
<reference evidence="4 5" key="1">
    <citation type="submission" date="2024-06" db="EMBL/GenBank/DDBJ databases">
        <title>A chromosome-level genome assembly of beet webworm, Loxostege sticticalis.</title>
        <authorList>
            <person name="Zhang Y."/>
        </authorList>
    </citation>
    <scope>NUCLEOTIDE SEQUENCE [LARGE SCALE GENOMIC DNA]</scope>
    <source>
        <strain evidence="4">AQ026</strain>
        <tissue evidence="4">Whole body</tissue>
    </source>
</reference>
<protein>
    <submittedName>
        <fullName evidence="4">Uncharacterized protein</fullName>
    </submittedName>
</protein>
<dbReference type="Pfam" id="PF00106">
    <property type="entry name" value="adh_short"/>
    <property type="match status" value="1"/>
</dbReference>
<dbReference type="EMBL" id="JBEUOH010000010">
    <property type="protein sequence ID" value="KAL0882469.1"/>
    <property type="molecule type" value="Genomic_DNA"/>
</dbReference>
<dbReference type="InterPro" id="IPR036291">
    <property type="entry name" value="NAD(P)-bd_dom_sf"/>
</dbReference>
<evidence type="ECO:0000256" key="3">
    <source>
        <dbReference type="SAM" id="Phobius"/>
    </source>
</evidence>
<dbReference type="PRINTS" id="PR00080">
    <property type="entry name" value="SDRFAMILY"/>
</dbReference>
<comment type="caution">
    <text evidence="4">The sequence shown here is derived from an EMBL/GenBank/DDBJ whole genome shotgun (WGS) entry which is preliminary data.</text>
</comment>
<evidence type="ECO:0000256" key="2">
    <source>
        <dbReference type="RuleBase" id="RU000363"/>
    </source>
</evidence>
<accession>A0ABR3I146</accession>
<organism evidence="4 5">
    <name type="scientific">Loxostege sticticalis</name>
    <name type="common">Beet webworm moth</name>
    <dbReference type="NCBI Taxonomy" id="481309"/>
    <lineage>
        <taxon>Eukaryota</taxon>
        <taxon>Metazoa</taxon>
        <taxon>Ecdysozoa</taxon>
        <taxon>Arthropoda</taxon>
        <taxon>Hexapoda</taxon>
        <taxon>Insecta</taxon>
        <taxon>Pterygota</taxon>
        <taxon>Neoptera</taxon>
        <taxon>Endopterygota</taxon>
        <taxon>Lepidoptera</taxon>
        <taxon>Glossata</taxon>
        <taxon>Ditrysia</taxon>
        <taxon>Pyraloidea</taxon>
        <taxon>Crambidae</taxon>
        <taxon>Pyraustinae</taxon>
        <taxon>Loxostege</taxon>
    </lineage>
</organism>
<keyword evidence="3" id="KW-0812">Transmembrane</keyword>
<dbReference type="Gene3D" id="3.40.50.720">
    <property type="entry name" value="NAD(P)-binding Rossmann-like Domain"/>
    <property type="match status" value="1"/>
</dbReference>
<proteinExistence type="inferred from homology"/>
<dbReference type="InterPro" id="IPR002347">
    <property type="entry name" value="SDR_fam"/>
</dbReference>
<gene>
    <name evidence="4" type="ORF">ABMA27_000941</name>
</gene>
<keyword evidence="3" id="KW-0472">Membrane</keyword>
<evidence type="ECO:0000313" key="4">
    <source>
        <dbReference type="EMBL" id="KAL0882469.1"/>
    </source>
</evidence>
<dbReference type="PANTHER" id="PTHR43157:SF31">
    <property type="entry name" value="PHOSPHATIDYLINOSITOL-GLYCAN BIOSYNTHESIS CLASS F PROTEIN"/>
    <property type="match status" value="1"/>
</dbReference>
<dbReference type="PANTHER" id="PTHR43157">
    <property type="entry name" value="PHOSPHATIDYLINOSITOL-GLYCAN BIOSYNTHESIS CLASS F PROTEIN-RELATED"/>
    <property type="match status" value="1"/>
</dbReference>
<dbReference type="SUPFAM" id="SSF51735">
    <property type="entry name" value="NAD(P)-binding Rossmann-fold domains"/>
    <property type="match status" value="1"/>
</dbReference>
<comment type="similarity">
    <text evidence="2">Belongs to the short-chain dehydrogenases/reductases (SDR) family.</text>
</comment>
<feature type="transmembrane region" description="Helical" evidence="3">
    <location>
        <begin position="7"/>
        <end position="32"/>
    </location>
</feature>
<keyword evidence="5" id="KW-1185">Reference proteome</keyword>
<sequence length="335" mass="37632">MFDCYFFCLFLKVIVCLTVLVLLCVIGLRLWVGPGKGVCTSNARLDGKVAIVTGGSLGIGVETARDLARRGARVVIASRNAQKGNEVVADIIATTKNPNVEYKTLDLSKFSSIIQFVKDFNDNYERLDILVNNAGVAGIRQTNTEDGIEKIMQINYVGPFFLTRLLLDKLKASKPSRIVIVSSVAHRSHKLDPNDIIGKRPLDFWSRYANSKVCNIMWAKALAKRLPEGITVNSLNPGLVKTDIFHRYSKLRKMIINIFIDIFFKTPVEGAQTTLHLCVAPELEHISGKYFSDCKIEEPHKIVKDESVVEKVWENTMLLIKDKLNDKEYKLEIST</sequence>
<dbReference type="PRINTS" id="PR00081">
    <property type="entry name" value="GDHRDH"/>
</dbReference>
<evidence type="ECO:0000256" key="1">
    <source>
        <dbReference type="ARBA" id="ARBA00023002"/>
    </source>
</evidence>
<keyword evidence="1" id="KW-0560">Oxidoreductase</keyword>
<keyword evidence="3" id="KW-1133">Transmembrane helix</keyword>